<dbReference type="InterPro" id="IPR010064">
    <property type="entry name" value="HK97-gp10_tail"/>
</dbReference>
<dbReference type="NCBIfam" id="TIGR01725">
    <property type="entry name" value="phge_HK97_gp10"/>
    <property type="match status" value="1"/>
</dbReference>
<dbReference type="AlphaFoldDB" id="A0A1B2DVB7"/>
<dbReference type="EMBL" id="CP016809">
    <property type="protein sequence ID" value="ANY71658.1"/>
    <property type="molecule type" value="Genomic_DNA"/>
</dbReference>
<organism evidence="1">
    <name type="scientific">Paenibacillus ihbetae</name>
    <dbReference type="NCBI Taxonomy" id="1870820"/>
    <lineage>
        <taxon>Bacteria</taxon>
        <taxon>Bacillati</taxon>
        <taxon>Bacillota</taxon>
        <taxon>Bacilli</taxon>
        <taxon>Bacillales</taxon>
        <taxon>Paenibacillaceae</taxon>
        <taxon>Paenibacillus</taxon>
    </lineage>
</organism>
<protein>
    <recommendedName>
        <fullName evidence="2">HK97 gp10 family phage protein</fullName>
    </recommendedName>
</protein>
<evidence type="ECO:0000313" key="1">
    <source>
        <dbReference type="EMBL" id="ANY71658.1"/>
    </source>
</evidence>
<sequence length="130" mass="14708">MARREIQLQGIDQLLSELRRRSEAASKRVESKALKAGGEVMAEDMRERAPYSSFDKVHLRDNIVVTNVRRKDGVKYVLVGPNKRVSWRAHFPEFGTSKMPATPYITPAFIAKRREALEAIAEELGKGLRG</sequence>
<accession>A0A1B2DVB7</accession>
<evidence type="ECO:0008006" key="2">
    <source>
        <dbReference type="Google" id="ProtNLM"/>
    </source>
</evidence>
<name>A0A1B2DVB7_9BACL</name>
<gene>
    <name evidence="1" type="ORF">BBD41_03155</name>
</gene>
<dbReference type="KEGG" id="pib:BBD41_03155"/>
<dbReference type="Pfam" id="PF04883">
    <property type="entry name" value="HK97-gp10_like"/>
    <property type="match status" value="1"/>
</dbReference>
<proteinExistence type="predicted"/>
<reference evidence="1" key="1">
    <citation type="submission" date="2016-08" db="EMBL/GenBank/DDBJ databases">
        <title>Complete Genome Seqeunce of Paenibacillus sp. nov. IHBB 9852 from high altitute lake of Indian trans-Himalayas.</title>
        <authorList>
            <person name="Kiran S."/>
            <person name="Swarnkar M.K."/>
            <person name="Rana A."/>
            <person name="Tewari R."/>
            <person name="Gulati A."/>
        </authorList>
    </citation>
    <scope>NUCLEOTIDE SEQUENCE [LARGE SCALE GENOMIC DNA]</scope>
    <source>
        <strain evidence="1">IHBB 9852</strain>
    </source>
</reference>
<dbReference type="RefSeq" id="WP_099476689.1">
    <property type="nucleotide sequence ID" value="NZ_CP016809.1"/>
</dbReference>